<organism evidence="1 2">
    <name type="scientific">Stieleria maiorica</name>
    <dbReference type="NCBI Taxonomy" id="2795974"/>
    <lineage>
        <taxon>Bacteria</taxon>
        <taxon>Pseudomonadati</taxon>
        <taxon>Planctomycetota</taxon>
        <taxon>Planctomycetia</taxon>
        <taxon>Pirellulales</taxon>
        <taxon>Pirellulaceae</taxon>
        <taxon>Stieleria</taxon>
    </lineage>
</organism>
<dbReference type="Proteomes" id="UP000321353">
    <property type="component" value="Chromosome"/>
</dbReference>
<evidence type="ECO:0000313" key="1">
    <source>
        <dbReference type="EMBL" id="QEF96712.1"/>
    </source>
</evidence>
<protein>
    <recommendedName>
        <fullName evidence="3">SLA1 homology domain-containing protein</fullName>
    </recommendedName>
</protein>
<evidence type="ECO:0008006" key="3">
    <source>
        <dbReference type="Google" id="ProtNLM"/>
    </source>
</evidence>
<dbReference type="AlphaFoldDB" id="A0A5B9M6J5"/>
<keyword evidence="2" id="KW-1185">Reference proteome</keyword>
<evidence type="ECO:0000313" key="2">
    <source>
        <dbReference type="Proteomes" id="UP000321353"/>
    </source>
</evidence>
<dbReference type="EMBL" id="CP036264">
    <property type="protein sequence ID" value="QEF96712.1"/>
    <property type="molecule type" value="Genomic_DNA"/>
</dbReference>
<sequence>MNDKLNAVVGDVPVGLRHTADDRLASTGSRQRPGAPAVLDFIYALVCWICCAVLCHADEPTMRFSLADGSTAEGSLTAAEAAGTVRISNPRFAQPIALSTDHLLEARRQSMESDIATDSERDQRAKRFAIELNDRSRYVGVLVSWQDDLITMETEAVGRVSFAAERVVRIMDVDTMPDQIASLADSRYRYRREAGWEFTDRGLSGTTPDAATVADLELPDRFRIRIDVTCQGIADFELILGDRSTGGAGQGGGRIDRRGGSLSRLPTETFVTRLEWFDNSVSLVRSNASVSDAAVFDVTDASDRLTLDLYVDQASGRLLAYHQGVKRGQVSLVDDQPVLRRELTLINRGDPVQLTQFELLQWDGRVPESRLLPDRYTLLDDGAIVQQVVREWDADRFRVGDTWHPMEDLAWMEFGVATVAAVGSEFVLRDGCRLRGEVQGRDSAGAIVLRDSTGVRLAVDPSFVVRCVGRADDVIKPAEDASRLLADGSGLWGRLIDGAGVAATFGWRVALAENDVGIAADEGVTIEFASPSEVTADVELPTKSKTGMLQLRSGDRLPGQLISIQSDGVRFRSAVCDEIRVPLNAVSRVDAGPAVELDPSDLPWLTSLPRRMVDAPPTHVLVSPDGDALRGRLLSLDQQDVRIEVRDRTRLIDRASVAAVIWLDQAENGAEQKTPSCRYVVTTRDGARLGLQTASFDGHVLQGTHPQFGNCRIPVGSLERLSFGSKETSWRESLELVPVKQPKTFQ</sequence>
<name>A0A5B9M6J5_9BACT</name>
<gene>
    <name evidence="1" type="ORF">Mal15_07400</name>
</gene>
<dbReference type="KEGG" id="smam:Mal15_07400"/>
<proteinExistence type="predicted"/>
<accession>A0A5B9M6J5</accession>
<dbReference type="RefSeq" id="WP_147866497.1">
    <property type="nucleotide sequence ID" value="NZ_CP036264.1"/>
</dbReference>
<reference evidence="1 2" key="1">
    <citation type="submission" date="2019-02" db="EMBL/GenBank/DDBJ databases">
        <title>Planctomycetal bacteria perform biofilm scaping via a novel small molecule.</title>
        <authorList>
            <person name="Jeske O."/>
            <person name="Boedeker C."/>
            <person name="Wiegand S."/>
            <person name="Breitling P."/>
            <person name="Kallscheuer N."/>
            <person name="Jogler M."/>
            <person name="Rohde M."/>
            <person name="Petersen J."/>
            <person name="Medema M.H."/>
            <person name="Surup F."/>
            <person name="Jogler C."/>
        </authorList>
    </citation>
    <scope>NUCLEOTIDE SEQUENCE [LARGE SCALE GENOMIC DNA]</scope>
    <source>
        <strain evidence="1 2">Mal15</strain>
    </source>
</reference>